<name>X0YCY1_9ZZZZ</name>
<evidence type="ECO:0008006" key="2">
    <source>
        <dbReference type="Google" id="ProtNLM"/>
    </source>
</evidence>
<dbReference type="Gene3D" id="3.40.50.2300">
    <property type="match status" value="1"/>
</dbReference>
<accession>X0YCY1</accession>
<reference evidence="1" key="1">
    <citation type="journal article" date="2014" name="Front. Microbiol.">
        <title>High frequency of phylogenetically diverse reductive dehalogenase-homologous genes in deep subseafloor sedimentary metagenomes.</title>
        <authorList>
            <person name="Kawai M."/>
            <person name="Futagami T."/>
            <person name="Toyoda A."/>
            <person name="Takaki Y."/>
            <person name="Nishi S."/>
            <person name="Hori S."/>
            <person name="Arai W."/>
            <person name="Tsubouchi T."/>
            <person name="Morono Y."/>
            <person name="Uchiyama I."/>
            <person name="Ito T."/>
            <person name="Fujiyama A."/>
            <person name="Inagaki F."/>
            <person name="Takami H."/>
        </authorList>
    </citation>
    <scope>NUCLEOTIDE SEQUENCE</scope>
    <source>
        <strain evidence="1">Expedition CK06-06</strain>
    </source>
</reference>
<gene>
    <name evidence="1" type="ORF">S01H4_16051</name>
</gene>
<sequence>DEELSLKLGADKFIRKPVKSAEFIKIIKDVIRDIKEKKIKRKKLFLEEEEKEMPNTLR</sequence>
<dbReference type="EMBL" id="BART01007031">
    <property type="protein sequence ID" value="GAG53730.1"/>
    <property type="molecule type" value="Genomic_DNA"/>
</dbReference>
<organism evidence="1">
    <name type="scientific">marine sediment metagenome</name>
    <dbReference type="NCBI Taxonomy" id="412755"/>
    <lineage>
        <taxon>unclassified sequences</taxon>
        <taxon>metagenomes</taxon>
        <taxon>ecological metagenomes</taxon>
    </lineage>
</organism>
<proteinExistence type="predicted"/>
<feature type="non-terminal residue" evidence="1">
    <location>
        <position position="1"/>
    </location>
</feature>
<evidence type="ECO:0000313" key="1">
    <source>
        <dbReference type="EMBL" id="GAG53730.1"/>
    </source>
</evidence>
<protein>
    <recommendedName>
        <fullName evidence="2">Response regulatory domain-containing protein</fullName>
    </recommendedName>
</protein>
<dbReference type="AlphaFoldDB" id="X0YCY1"/>
<comment type="caution">
    <text evidence="1">The sequence shown here is derived from an EMBL/GenBank/DDBJ whole genome shotgun (WGS) entry which is preliminary data.</text>
</comment>